<dbReference type="EMBL" id="CVQI01001114">
    <property type="protein sequence ID" value="CRK06763.1"/>
    <property type="molecule type" value="Genomic_DNA"/>
</dbReference>
<dbReference type="InterPro" id="IPR007252">
    <property type="entry name" value="Nup84/Nup107"/>
</dbReference>
<evidence type="ECO:0000256" key="9">
    <source>
        <dbReference type="ARBA" id="ARBA00023242"/>
    </source>
</evidence>
<dbReference type="GO" id="GO:0006606">
    <property type="term" value="P:protein import into nucleus"/>
    <property type="evidence" value="ECO:0007669"/>
    <property type="project" value="TreeGrafter"/>
</dbReference>
<evidence type="ECO:0000313" key="15">
    <source>
        <dbReference type="Proteomes" id="UP000045706"/>
    </source>
</evidence>
<feature type="region of interest" description="Disordered" evidence="12">
    <location>
        <begin position="890"/>
        <end position="967"/>
    </location>
</feature>
<dbReference type="GO" id="GO:0000973">
    <property type="term" value="P:post-transcriptional tethering of RNA polymerase II gene DNA at nuclear periphery"/>
    <property type="evidence" value="ECO:0007669"/>
    <property type="project" value="TreeGrafter"/>
</dbReference>
<dbReference type="SUPFAM" id="SSF140111">
    <property type="entry name" value="Endosomal sorting complex assembly domain"/>
    <property type="match status" value="1"/>
</dbReference>
<evidence type="ECO:0000256" key="11">
    <source>
        <dbReference type="RuleBase" id="RU365072"/>
    </source>
</evidence>
<name>A0A0G4KKF6_VERLO</name>
<dbReference type="PROSITE" id="PS51314">
    <property type="entry name" value="VPS37_C"/>
    <property type="match status" value="1"/>
</dbReference>
<proteinExistence type="inferred from homology"/>
<dbReference type="GO" id="GO:0017056">
    <property type="term" value="F:structural constituent of nuclear pore"/>
    <property type="evidence" value="ECO:0007669"/>
    <property type="project" value="UniProtKB-UniRule"/>
</dbReference>
<protein>
    <recommendedName>
        <fullName evidence="11">Nuclear pore complex protein</fullName>
    </recommendedName>
</protein>
<evidence type="ECO:0000256" key="4">
    <source>
        <dbReference type="ARBA" id="ARBA00022753"/>
    </source>
</evidence>
<dbReference type="GO" id="GO:0031965">
    <property type="term" value="C:nuclear membrane"/>
    <property type="evidence" value="ECO:0007669"/>
    <property type="project" value="UniProtKB-SubCell"/>
</dbReference>
<dbReference type="Pfam" id="PF07200">
    <property type="entry name" value="Mod_r"/>
    <property type="match status" value="1"/>
</dbReference>
<comment type="function">
    <text evidence="11">Functions as a component of the nuclear pore complex (NPC).</text>
</comment>
<dbReference type="GO" id="GO:0000813">
    <property type="term" value="C:ESCRT I complex"/>
    <property type="evidence" value="ECO:0007669"/>
    <property type="project" value="UniProtKB-ARBA"/>
</dbReference>
<comment type="subcellular location">
    <subcellularLocation>
        <location evidence="1">Endosome</location>
    </subcellularLocation>
    <subcellularLocation>
        <location evidence="11">Nucleus</location>
        <location evidence="11">Nuclear pore complex</location>
    </subcellularLocation>
    <subcellularLocation>
        <location evidence="11">Nucleus membrane</location>
    </subcellularLocation>
</comment>
<feature type="region of interest" description="Disordered" evidence="12">
    <location>
        <begin position="58"/>
        <end position="78"/>
    </location>
</feature>
<dbReference type="Gene3D" id="1.20.190.50">
    <property type="match status" value="1"/>
</dbReference>
<evidence type="ECO:0000256" key="1">
    <source>
        <dbReference type="ARBA" id="ARBA00004177"/>
    </source>
</evidence>
<keyword evidence="3 10" id="KW-0813">Transport</keyword>
<keyword evidence="4" id="KW-0967">Endosome</keyword>
<dbReference type="Pfam" id="PF04121">
    <property type="entry name" value="Nup84_Nup100"/>
    <property type="match status" value="1"/>
</dbReference>
<evidence type="ECO:0000256" key="5">
    <source>
        <dbReference type="ARBA" id="ARBA00022816"/>
    </source>
</evidence>
<dbReference type="Gene3D" id="1.10.287.660">
    <property type="entry name" value="Helix hairpin bin"/>
    <property type="match status" value="1"/>
</dbReference>
<dbReference type="Proteomes" id="UP000045706">
    <property type="component" value="Unassembled WGS sequence"/>
</dbReference>
<evidence type="ECO:0000256" key="10">
    <source>
        <dbReference type="PROSITE-ProRule" id="PRU00646"/>
    </source>
</evidence>
<keyword evidence="6 10" id="KW-0653">Protein transport</keyword>
<comment type="similarity">
    <text evidence="2">Belongs to the VPS37 family.</text>
</comment>
<feature type="compositionally biased region" description="Pro residues" evidence="12">
    <location>
        <begin position="899"/>
        <end position="909"/>
    </location>
</feature>
<keyword evidence="11" id="KW-0472">Membrane</keyword>
<comment type="subunit">
    <text evidence="11">Part of the nuclear pore complex (NPC).</text>
</comment>
<accession>A0A0G4KKF6</accession>
<dbReference type="PANTHER" id="PTHR13003">
    <property type="entry name" value="NUP107-RELATED"/>
    <property type="match status" value="1"/>
</dbReference>
<dbReference type="GO" id="GO:0043162">
    <property type="term" value="P:ubiquitin-dependent protein catabolic process via the multivesicular body sorting pathway"/>
    <property type="evidence" value="ECO:0007669"/>
    <property type="project" value="UniProtKB-ARBA"/>
</dbReference>
<dbReference type="InterPro" id="IPR009851">
    <property type="entry name" value="Mod_r"/>
</dbReference>
<dbReference type="GO" id="GO:0072666">
    <property type="term" value="P:establishment of protein localization to vacuole"/>
    <property type="evidence" value="ECO:0007669"/>
    <property type="project" value="UniProtKB-ARBA"/>
</dbReference>
<evidence type="ECO:0000256" key="8">
    <source>
        <dbReference type="ARBA" id="ARBA00023132"/>
    </source>
</evidence>
<dbReference type="PANTHER" id="PTHR13003:SF2">
    <property type="entry name" value="NUCLEAR PORE COMPLEX PROTEIN NUP107"/>
    <property type="match status" value="1"/>
</dbReference>
<evidence type="ECO:0000259" key="13">
    <source>
        <dbReference type="PROSITE" id="PS51314"/>
    </source>
</evidence>
<evidence type="ECO:0000256" key="6">
    <source>
        <dbReference type="ARBA" id="ARBA00022927"/>
    </source>
</evidence>
<comment type="similarity">
    <text evidence="11">Belongs to the nucleoporin Nup84/Nup107 family.</text>
</comment>
<dbReference type="AlphaFoldDB" id="A0A0G4KKF6"/>
<evidence type="ECO:0000256" key="12">
    <source>
        <dbReference type="SAM" id="MobiDB-lite"/>
    </source>
</evidence>
<feature type="compositionally biased region" description="Acidic residues" evidence="12">
    <location>
        <begin position="67"/>
        <end position="78"/>
    </location>
</feature>
<keyword evidence="5" id="KW-0509">mRNA transport</keyword>
<dbReference type="InterPro" id="IPR037202">
    <property type="entry name" value="ESCRT_assembly_dom"/>
</dbReference>
<keyword evidence="9 11" id="KW-0539">Nucleus</keyword>
<evidence type="ECO:0000313" key="14">
    <source>
        <dbReference type="EMBL" id="CRK06763.1"/>
    </source>
</evidence>
<keyword evidence="8 11" id="KW-0906">Nuclear pore complex</keyword>
<evidence type="ECO:0000256" key="2">
    <source>
        <dbReference type="ARBA" id="ARBA00007617"/>
    </source>
</evidence>
<dbReference type="GO" id="GO:0031080">
    <property type="term" value="C:nuclear pore outer ring"/>
    <property type="evidence" value="ECO:0007669"/>
    <property type="project" value="TreeGrafter"/>
</dbReference>
<gene>
    <name evidence="14" type="ORF">BN1723_008932</name>
</gene>
<feature type="domain" description="VPS37 C-terminal" evidence="13">
    <location>
        <begin position="1050"/>
        <end position="1142"/>
    </location>
</feature>
<evidence type="ECO:0000256" key="7">
    <source>
        <dbReference type="ARBA" id="ARBA00023010"/>
    </source>
</evidence>
<reference evidence="15" key="1">
    <citation type="submission" date="2015-05" db="EMBL/GenBank/DDBJ databases">
        <authorList>
            <person name="Fogelqvist Johan"/>
        </authorList>
    </citation>
    <scope>NUCLEOTIDE SEQUENCE [LARGE SCALE GENOMIC DNA]</scope>
</reference>
<dbReference type="Gene3D" id="1.10.3450.20">
    <property type="match status" value="1"/>
</dbReference>
<feature type="compositionally biased region" description="Low complexity" evidence="12">
    <location>
        <begin position="917"/>
        <end position="932"/>
    </location>
</feature>
<keyword evidence="7 11" id="KW-0811">Translocation</keyword>
<dbReference type="GO" id="GO:0006406">
    <property type="term" value="P:mRNA export from nucleus"/>
    <property type="evidence" value="ECO:0007669"/>
    <property type="project" value="TreeGrafter"/>
</dbReference>
<dbReference type="InterPro" id="IPR029012">
    <property type="entry name" value="Helix_hairpin_bin_sf"/>
</dbReference>
<sequence length="1142" mass="128126">MAEGDFTLEVGFEAEHFANAVDDCLGGPGSNQQKQERVLELVQRFYNHASERLDQLRHRGSGNLTDNEMDVDDAEDETDPAATISQIRKWESELQTWDLLQRLVTLRYPQTKSAAVTGGLDAEIHSRKDDLWGSFVAQTDRTAERKTVLEWLQHTATTGPAIDELIRDLQQNAERGQIIAHGCIHSRTALKLHKDLLGASRPLDPLAANVAQSLMTSDKAPLVSQLDPDAVTRQSRKLEPQDEFFERAIWVGCYQLLRRGCTLAKIQEWCAERTETWRAVSLSALPSAGIGDAVIHKEDAHSIALWRRMCFASARHAGTDEIESAVYGVLAGDIQSVEKVCKSWDDFMFMHYNALLRSQFDSYVLEQCQPEMSANIDQQFAVFDAVQYHGEESTTEKRLIKSLKVHKLTRDEALMPLKVLQAALITKETSQHFLQQGVVLARERGEVDTEPTNTEADTHGFVNGRDYDTLRVAVHVLIVLSTLDDLDVSTSLSPTLEREPQARAIQETVISSYVTLLRLAQYEELIPLYCSKLSMPRAFEVLSINLRHLTDRDTRLNQLELIQKSGLDVLRFVKMQPRLILSQLGNVEQEAGSRTEPFQIIEAGPGSLKYGRLIKIDFFGEDPDAISEEEELLIRSLEWLLLVDEAWPDVFFVGVKVYKYFLGTMRLNAARQLANRVTMSQVLQQRISLGGQEEADIAHVPEIDDAFWADQLEAIGDRQTSSRLLATQARIFRDLECLVKALDTMETIASLTELSREDPSAKRDFWNQVGNEVKNAKEYVEPMFKGWLLVDEDDAQCLQALRDTYLPETILAYISTLHFAGTCVSRDNLLECMDLAAVMAQKDSDITACFVKGNRMKELVEAFAACSKALAIVSGEKKAAASSSKKMREMGWSRDLWSDPPPPVPPPKPGSHDPSRLNTPVTPLSPSTTPSLGAISVEGHDSSGWQPATRHDSMRTTSSTIDPGDQWLPGILQDKSKQELAEILASPKLLEALTHSVDTVQPSLAESHQALHAMLGENLQLAAQLADLEARLTHQRSTTQAQLLSTHALERQWRQKQTDMDHALSPFAPAALYQRLGQGVHEQATVCHAMEESFLEGQADGAFASEREALDWVRRYREAKALYYLRQERKNRWDEGRVGGWR</sequence>
<organism evidence="14 15">
    <name type="scientific">Verticillium longisporum</name>
    <name type="common">Verticillium dahliae var. longisporum</name>
    <dbReference type="NCBI Taxonomy" id="100787"/>
    <lineage>
        <taxon>Eukaryota</taxon>
        <taxon>Fungi</taxon>
        <taxon>Dikarya</taxon>
        <taxon>Ascomycota</taxon>
        <taxon>Pezizomycotina</taxon>
        <taxon>Sordariomycetes</taxon>
        <taxon>Hypocreomycetidae</taxon>
        <taxon>Glomerellales</taxon>
        <taxon>Plectosphaerellaceae</taxon>
        <taxon>Verticillium</taxon>
    </lineage>
</organism>
<evidence type="ECO:0000256" key="3">
    <source>
        <dbReference type="ARBA" id="ARBA00022448"/>
    </source>
</evidence>